<evidence type="ECO:0000313" key="1">
    <source>
        <dbReference type="EMBL" id="QNH54834.1"/>
    </source>
</evidence>
<name>A0A7G7VL41_9FIRM</name>
<reference evidence="1 2" key="1">
    <citation type="submission" date="2020-07" db="EMBL/GenBank/DDBJ databases">
        <title>Complete genome and description of Selenomonas timonensis sp. nov., a new bacterium isolated from a gingivitis subject.</title>
        <authorList>
            <person name="Antezack A."/>
        </authorList>
    </citation>
    <scope>NUCLEOTIDE SEQUENCE [LARGE SCALE GENOMIC DNA]</scope>
    <source>
        <strain evidence="1 2">Marseille-Q3039</strain>
    </source>
</reference>
<dbReference type="KEGG" id="stim:H1B31_02430"/>
<dbReference type="EMBL" id="CP060204">
    <property type="protein sequence ID" value="QNH54834.1"/>
    <property type="molecule type" value="Genomic_DNA"/>
</dbReference>
<gene>
    <name evidence="1" type="ORF">H1B31_02430</name>
</gene>
<evidence type="ECO:0000313" key="2">
    <source>
        <dbReference type="Proteomes" id="UP000515480"/>
    </source>
</evidence>
<proteinExistence type="predicted"/>
<accession>A0A7G7VL41</accession>
<dbReference type="Proteomes" id="UP000515480">
    <property type="component" value="Chromosome"/>
</dbReference>
<keyword evidence="2" id="KW-1185">Reference proteome</keyword>
<dbReference type="AlphaFoldDB" id="A0A7G7VL41"/>
<protein>
    <submittedName>
        <fullName evidence="1">Uncharacterized protein</fullName>
    </submittedName>
</protein>
<dbReference type="RefSeq" id="WP_185980766.1">
    <property type="nucleotide sequence ID" value="NZ_CP060204.1"/>
</dbReference>
<sequence>MEEQRLSTIEILEGHQGSACFRIMPVALPDEGLLPGAGDEVFTQVLRRTAEEISIDEDDVEMFLFYFLKRNYNQERSMRYRRLEHPEPLGVEFEWNLEDNVYSYDEMRRLLAEMRETAARLVLDYDDPSLAGVKERFRASAFVHESVSVWEMTPVQEQVFIQPNIAVATDFYERFARRMELMMARAPQFSDISFTGP</sequence>
<organism evidence="1 2">
    <name type="scientific">Selenomonas timonae</name>
    <dbReference type="NCBI Taxonomy" id="2754044"/>
    <lineage>
        <taxon>Bacteria</taxon>
        <taxon>Bacillati</taxon>
        <taxon>Bacillota</taxon>
        <taxon>Negativicutes</taxon>
        <taxon>Selenomonadales</taxon>
        <taxon>Selenomonadaceae</taxon>
        <taxon>Selenomonas</taxon>
    </lineage>
</organism>